<dbReference type="STRING" id="5888.A0CEZ0"/>
<dbReference type="GO" id="GO:0005524">
    <property type="term" value="F:ATP binding"/>
    <property type="evidence" value="ECO:0007669"/>
    <property type="project" value="InterPro"/>
</dbReference>
<dbReference type="GO" id="GO:0009931">
    <property type="term" value="F:calcium-dependent protein serine/threonine kinase activity"/>
    <property type="evidence" value="ECO:0000318"/>
    <property type="project" value="GO_Central"/>
</dbReference>
<evidence type="ECO:0000313" key="3">
    <source>
        <dbReference type="EMBL" id="CAK69357.1"/>
    </source>
</evidence>
<dbReference type="InterPro" id="IPR011009">
    <property type="entry name" value="Kinase-like_dom_sf"/>
</dbReference>
<dbReference type="Gene3D" id="3.30.200.20">
    <property type="entry name" value="Phosphorylase Kinase, domain 1"/>
    <property type="match status" value="1"/>
</dbReference>
<dbReference type="Gene3D" id="1.10.510.10">
    <property type="entry name" value="Transferase(Phosphotransferase) domain 1"/>
    <property type="match status" value="1"/>
</dbReference>
<evidence type="ECO:0000256" key="1">
    <source>
        <dbReference type="SAM" id="MobiDB-lite"/>
    </source>
</evidence>
<dbReference type="Pfam" id="PF00069">
    <property type="entry name" value="Pkinase"/>
    <property type="match status" value="1"/>
</dbReference>
<keyword evidence="4" id="KW-1185">Reference proteome</keyword>
<reference evidence="3 4" key="1">
    <citation type="journal article" date="2006" name="Nature">
        <title>Global trends of whole-genome duplications revealed by the ciliate Paramecium tetraurelia.</title>
        <authorList>
            <consortium name="Genoscope"/>
            <person name="Aury J.-M."/>
            <person name="Jaillon O."/>
            <person name="Duret L."/>
            <person name="Noel B."/>
            <person name="Jubin C."/>
            <person name="Porcel B.M."/>
            <person name="Segurens B."/>
            <person name="Daubin V."/>
            <person name="Anthouard V."/>
            <person name="Aiach N."/>
            <person name="Arnaiz O."/>
            <person name="Billaut A."/>
            <person name="Beisson J."/>
            <person name="Blanc I."/>
            <person name="Bouhouche K."/>
            <person name="Camara F."/>
            <person name="Duharcourt S."/>
            <person name="Guigo R."/>
            <person name="Gogendeau D."/>
            <person name="Katinka M."/>
            <person name="Keller A.-M."/>
            <person name="Kissmehl R."/>
            <person name="Klotz C."/>
            <person name="Koll F."/>
            <person name="Le Moue A."/>
            <person name="Lepere C."/>
            <person name="Malinsky S."/>
            <person name="Nowacki M."/>
            <person name="Nowak J.K."/>
            <person name="Plattner H."/>
            <person name="Poulain J."/>
            <person name="Ruiz F."/>
            <person name="Serrano V."/>
            <person name="Zagulski M."/>
            <person name="Dessen P."/>
            <person name="Betermier M."/>
            <person name="Weissenbach J."/>
            <person name="Scarpelli C."/>
            <person name="Schachter V."/>
            <person name="Sperling L."/>
            <person name="Meyer E."/>
            <person name="Cohen J."/>
            <person name="Wincker P."/>
        </authorList>
    </citation>
    <scope>NUCLEOTIDE SEQUENCE [LARGE SCALE GENOMIC DNA]</scope>
    <source>
        <strain evidence="3 4">Stock d4-2</strain>
    </source>
</reference>
<dbReference type="SUPFAM" id="SSF56112">
    <property type="entry name" value="Protein kinase-like (PK-like)"/>
    <property type="match status" value="1"/>
</dbReference>
<dbReference type="Proteomes" id="UP000000600">
    <property type="component" value="Unassembled WGS sequence"/>
</dbReference>
<protein>
    <recommendedName>
        <fullName evidence="2">Protein kinase domain-containing protein</fullName>
    </recommendedName>
</protein>
<dbReference type="EMBL" id="CT868067">
    <property type="protein sequence ID" value="CAK69357.1"/>
    <property type="molecule type" value="Genomic_DNA"/>
</dbReference>
<sequence length="492" mass="57609">MIKSQNNKPINLTQSILEDSPEFWIQRPQMLIQFQLSDELSVVNRNRFIQKTIYLGGYYLKFGDDVRIISIIKQKFLDVRNLFLELVYHPRTSQSGFRLSKNNEKLDVYGDIQNWVEVLRKYTIQTNLQQKYKIIKKIGEGSQLQVFKIRNKLTGQLNAVRIYDKLKLQNSPAFLELVKRQIHIKRQFDHKNLIRLLETFESANHLYVVEELVEGGTLESKLQSTTFNQQQIIFIVKQTLNGLQEMHKKGLIHGDVNLKAIGFKSEQDLDSLCLLHYSKVMSINAARNSTKKMMSQRNSLKTDKTHASDLQQLGIILIRLLTGHQYNQYNLPSQLDDIKSMLNFQQISKELEILLQQLLLIDFELQLSDTNTPLEVLKNDIFKKQIEPSNFILKYQTLNEIRRQSVQSENEDESMEIRSRVNTLPNIQERKSDSRSLSNRIKKNILLPLKISKFNRIDNGANPPSQNSQRRPSNLYQLPRMNLMPKIKQKVW</sequence>
<dbReference type="PANTHER" id="PTHR24347">
    <property type="entry name" value="SERINE/THREONINE-PROTEIN KINASE"/>
    <property type="match status" value="1"/>
</dbReference>
<dbReference type="PROSITE" id="PS50011">
    <property type="entry name" value="PROTEIN_KINASE_DOM"/>
    <property type="match status" value="1"/>
</dbReference>
<dbReference type="GO" id="GO:0035556">
    <property type="term" value="P:intracellular signal transduction"/>
    <property type="evidence" value="ECO:0000318"/>
    <property type="project" value="GO_Central"/>
</dbReference>
<feature type="domain" description="Protein kinase" evidence="2">
    <location>
        <begin position="132"/>
        <end position="382"/>
    </location>
</feature>
<feature type="compositionally biased region" description="Polar residues" evidence="1">
    <location>
        <begin position="462"/>
        <end position="476"/>
    </location>
</feature>
<evidence type="ECO:0000313" key="4">
    <source>
        <dbReference type="Proteomes" id="UP000000600"/>
    </source>
</evidence>
<dbReference type="HOGENOM" id="CLU_554880_0_0_1"/>
<gene>
    <name evidence="3" type="ORF">GSPATT00037796001</name>
</gene>
<dbReference type="InterPro" id="IPR000719">
    <property type="entry name" value="Prot_kinase_dom"/>
</dbReference>
<dbReference type="FunFam" id="1.10.510.10:FF:001977">
    <property type="entry name" value="Uncharacterized protein"/>
    <property type="match status" value="1"/>
</dbReference>
<dbReference type="RefSeq" id="XP_001436754.1">
    <property type="nucleotide sequence ID" value="XM_001436717.1"/>
</dbReference>
<accession>A0CEZ0</accession>
<dbReference type="InParanoid" id="A0CEZ0"/>
<feature type="region of interest" description="Disordered" evidence="1">
    <location>
        <begin position="457"/>
        <end position="476"/>
    </location>
</feature>
<organism evidence="3 4">
    <name type="scientific">Paramecium tetraurelia</name>
    <dbReference type="NCBI Taxonomy" id="5888"/>
    <lineage>
        <taxon>Eukaryota</taxon>
        <taxon>Sar</taxon>
        <taxon>Alveolata</taxon>
        <taxon>Ciliophora</taxon>
        <taxon>Intramacronucleata</taxon>
        <taxon>Oligohymenophorea</taxon>
        <taxon>Peniculida</taxon>
        <taxon>Parameciidae</taxon>
        <taxon>Paramecium</taxon>
    </lineage>
</organism>
<dbReference type="GO" id="GO:0005737">
    <property type="term" value="C:cytoplasm"/>
    <property type="evidence" value="ECO:0000318"/>
    <property type="project" value="GO_Central"/>
</dbReference>
<dbReference type="GO" id="GO:0005634">
    <property type="term" value="C:nucleus"/>
    <property type="evidence" value="ECO:0000318"/>
    <property type="project" value="GO_Central"/>
</dbReference>
<dbReference type="KEGG" id="ptm:GSPATT00037796001"/>
<dbReference type="SMART" id="SM00220">
    <property type="entry name" value="S_TKc"/>
    <property type="match status" value="1"/>
</dbReference>
<dbReference type="OMA" id="FESANHL"/>
<dbReference type="GO" id="GO:0004683">
    <property type="term" value="F:calcium/calmodulin-dependent protein kinase activity"/>
    <property type="evidence" value="ECO:0000318"/>
    <property type="project" value="GO_Central"/>
</dbReference>
<dbReference type="OrthoDB" id="303461at2759"/>
<dbReference type="GeneID" id="5022539"/>
<feature type="region of interest" description="Disordered" evidence="1">
    <location>
        <begin position="405"/>
        <end position="435"/>
    </location>
</feature>
<dbReference type="GO" id="GO:0005516">
    <property type="term" value="F:calmodulin binding"/>
    <property type="evidence" value="ECO:0000318"/>
    <property type="project" value="GO_Central"/>
</dbReference>
<proteinExistence type="predicted"/>
<name>A0CEZ0_PARTE</name>
<dbReference type="eggNOG" id="KOG0576">
    <property type="taxonomic scope" value="Eukaryota"/>
</dbReference>
<dbReference type="AlphaFoldDB" id="A0CEZ0"/>
<evidence type="ECO:0000259" key="2">
    <source>
        <dbReference type="PROSITE" id="PS50011"/>
    </source>
</evidence>